<name>A0ACB9ILA2_9ASTR</name>
<reference evidence="1 2" key="2">
    <citation type="journal article" date="2022" name="Mol. Ecol. Resour.">
        <title>The genomes of chicory, endive, great burdock and yacon provide insights into Asteraceae paleo-polyploidization history and plant inulin production.</title>
        <authorList>
            <person name="Fan W."/>
            <person name="Wang S."/>
            <person name="Wang H."/>
            <person name="Wang A."/>
            <person name="Jiang F."/>
            <person name="Liu H."/>
            <person name="Zhao H."/>
            <person name="Xu D."/>
            <person name="Zhang Y."/>
        </authorList>
    </citation>
    <scope>NUCLEOTIDE SEQUENCE [LARGE SCALE GENOMIC DNA]</scope>
    <source>
        <strain evidence="2">cv. Yunnan</strain>
        <tissue evidence="1">Leaves</tissue>
    </source>
</reference>
<dbReference type="EMBL" id="CM042025">
    <property type="protein sequence ID" value="KAI3808468.1"/>
    <property type="molecule type" value="Genomic_DNA"/>
</dbReference>
<dbReference type="Proteomes" id="UP001056120">
    <property type="component" value="Linkage Group LG08"/>
</dbReference>
<keyword evidence="2" id="KW-1185">Reference proteome</keyword>
<gene>
    <name evidence="1" type="ORF">L1987_24419</name>
</gene>
<sequence length="124" mass="13332">MVYKSCPNPRLEPVPHFTQNLSNQPPKMKAPTMVCFVVAVSAAMMIFMGEIPGATAVTCNYMELVPCAGAISLSQAPSGACCSKMREQRPCFCGYLRNPNLRQFVSPAAAQRVASQCGVSIPQC</sequence>
<evidence type="ECO:0000313" key="2">
    <source>
        <dbReference type="Proteomes" id="UP001056120"/>
    </source>
</evidence>
<organism evidence="1 2">
    <name type="scientific">Smallanthus sonchifolius</name>
    <dbReference type="NCBI Taxonomy" id="185202"/>
    <lineage>
        <taxon>Eukaryota</taxon>
        <taxon>Viridiplantae</taxon>
        <taxon>Streptophyta</taxon>
        <taxon>Embryophyta</taxon>
        <taxon>Tracheophyta</taxon>
        <taxon>Spermatophyta</taxon>
        <taxon>Magnoliopsida</taxon>
        <taxon>eudicotyledons</taxon>
        <taxon>Gunneridae</taxon>
        <taxon>Pentapetalae</taxon>
        <taxon>asterids</taxon>
        <taxon>campanulids</taxon>
        <taxon>Asterales</taxon>
        <taxon>Asteraceae</taxon>
        <taxon>Asteroideae</taxon>
        <taxon>Heliantheae alliance</taxon>
        <taxon>Millerieae</taxon>
        <taxon>Smallanthus</taxon>
    </lineage>
</organism>
<evidence type="ECO:0000313" key="1">
    <source>
        <dbReference type="EMBL" id="KAI3808468.1"/>
    </source>
</evidence>
<accession>A0ACB9ILA2</accession>
<protein>
    <submittedName>
        <fullName evidence="1">Uncharacterized protein</fullName>
    </submittedName>
</protein>
<proteinExistence type="predicted"/>
<reference evidence="2" key="1">
    <citation type="journal article" date="2022" name="Mol. Ecol. Resour.">
        <title>The genomes of chicory, endive, great burdock and yacon provide insights into Asteraceae palaeo-polyploidization history and plant inulin production.</title>
        <authorList>
            <person name="Fan W."/>
            <person name="Wang S."/>
            <person name="Wang H."/>
            <person name="Wang A."/>
            <person name="Jiang F."/>
            <person name="Liu H."/>
            <person name="Zhao H."/>
            <person name="Xu D."/>
            <person name="Zhang Y."/>
        </authorList>
    </citation>
    <scope>NUCLEOTIDE SEQUENCE [LARGE SCALE GENOMIC DNA]</scope>
    <source>
        <strain evidence="2">cv. Yunnan</strain>
    </source>
</reference>
<comment type="caution">
    <text evidence="1">The sequence shown here is derived from an EMBL/GenBank/DDBJ whole genome shotgun (WGS) entry which is preliminary data.</text>
</comment>